<keyword evidence="1" id="KW-0560">Oxidoreductase</keyword>
<evidence type="ECO:0000313" key="3">
    <source>
        <dbReference type="EMBL" id="GGR22328.1"/>
    </source>
</evidence>
<dbReference type="InterPro" id="IPR006076">
    <property type="entry name" value="FAD-dep_OxRdtase"/>
</dbReference>
<dbReference type="RefSeq" id="WP_189092086.1">
    <property type="nucleotide sequence ID" value="NZ_BMQL01000028.1"/>
</dbReference>
<dbReference type="PROSITE" id="PS51257">
    <property type="entry name" value="PROKAR_LIPOPROTEIN"/>
    <property type="match status" value="1"/>
</dbReference>
<dbReference type="Pfam" id="PF01266">
    <property type="entry name" value="DAO"/>
    <property type="match status" value="1"/>
</dbReference>
<gene>
    <name evidence="3" type="ORF">GCM10008957_38000</name>
</gene>
<comment type="caution">
    <text evidence="3">The sequence shown here is derived from an EMBL/GenBank/DDBJ whole genome shotgun (WGS) entry which is preliminary data.</text>
</comment>
<keyword evidence="4" id="KW-1185">Reference proteome</keyword>
<name>A0A918CGD4_9DEIO</name>
<proteinExistence type="predicted"/>
<dbReference type="InterPro" id="IPR036188">
    <property type="entry name" value="FAD/NAD-bd_sf"/>
</dbReference>
<dbReference type="PANTHER" id="PTHR13847:SF287">
    <property type="entry name" value="FAD-DEPENDENT OXIDOREDUCTASE DOMAIN-CONTAINING PROTEIN 1"/>
    <property type="match status" value="1"/>
</dbReference>
<evidence type="ECO:0000256" key="1">
    <source>
        <dbReference type="ARBA" id="ARBA00023002"/>
    </source>
</evidence>
<sequence>MKQHVLVIGAGIIGACIALELTRQQYRVTLLEAEQPASGITRWCPGGVRQQWGSDLNTVLVRDSLPFFEQIAELDPALHFERCGYVFLGYSDAGEQYARQLVERQQRLGVDAQLIGEATMRELCPQIVVDGLRAASYGPDDGFVNDPVRLTRAVVAAAQDGGAQLIHGRAETLLRNGEQIIGVQTASGAVMADVTVLAAGHGAQELAASVELDLPLHAEERRLHYLDGALAGYCRPFLASQDNRWAGKQLGDAFYMSYLGELPPDDEAFKALTFRQGSRVLRGLEQLRSTHVVHGYYSSTPDFQAIVDVPRSHPGLVLSVGFNGNGFMMAPANARLVRSLIDGEAPFYDAAEYQLERFGQQMHIETAVI</sequence>
<dbReference type="EMBL" id="BMQL01000028">
    <property type="protein sequence ID" value="GGR22328.1"/>
    <property type="molecule type" value="Genomic_DNA"/>
</dbReference>
<dbReference type="Proteomes" id="UP000603865">
    <property type="component" value="Unassembled WGS sequence"/>
</dbReference>
<evidence type="ECO:0000313" key="4">
    <source>
        <dbReference type="Proteomes" id="UP000603865"/>
    </source>
</evidence>
<organism evidence="3 4">
    <name type="scientific">Deinococcus ruber</name>
    <dbReference type="NCBI Taxonomy" id="1848197"/>
    <lineage>
        <taxon>Bacteria</taxon>
        <taxon>Thermotogati</taxon>
        <taxon>Deinococcota</taxon>
        <taxon>Deinococci</taxon>
        <taxon>Deinococcales</taxon>
        <taxon>Deinococcaceae</taxon>
        <taxon>Deinococcus</taxon>
    </lineage>
</organism>
<dbReference type="GO" id="GO:0016491">
    <property type="term" value="F:oxidoreductase activity"/>
    <property type="evidence" value="ECO:0007669"/>
    <property type="project" value="UniProtKB-KW"/>
</dbReference>
<reference evidence="3" key="2">
    <citation type="submission" date="2020-09" db="EMBL/GenBank/DDBJ databases">
        <authorList>
            <person name="Sun Q."/>
            <person name="Ohkuma M."/>
        </authorList>
    </citation>
    <scope>NUCLEOTIDE SEQUENCE</scope>
    <source>
        <strain evidence="3">JCM 31311</strain>
    </source>
</reference>
<accession>A0A918CGD4</accession>
<evidence type="ECO:0000259" key="2">
    <source>
        <dbReference type="Pfam" id="PF01266"/>
    </source>
</evidence>
<dbReference type="AlphaFoldDB" id="A0A918CGD4"/>
<dbReference type="PANTHER" id="PTHR13847">
    <property type="entry name" value="SARCOSINE DEHYDROGENASE-RELATED"/>
    <property type="match status" value="1"/>
</dbReference>
<feature type="domain" description="FAD dependent oxidoreductase" evidence="2">
    <location>
        <begin position="5"/>
        <end position="338"/>
    </location>
</feature>
<dbReference type="Gene3D" id="3.30.9.10">
    <property type="entry name" value="D-Amino Acid Oxidase, subunit A, domain 2"/>
    <property type="match status" value="1"/>
</dbReference>
<dbReference type="GO" id="GO:0005737">
    <property type="term" value="C:cytoplasm"/>
    <property type="evidence" value="ECO:0007669"/>
    <property type="project" value="TreeGrafter"/>
</dbReference>
<dbReference type="Gene3D" id="3.50.50.60">
    <property type="entry name" value="FAD/NAD(P)-binding domain"/>
    <property type="match status" value="1"/>
</dbReference>
<dbReference type="SUPFAM" id="SSF51905">
    <property type="entry name" value="FAD/NAD(P)-binding domain"/>
    <property type="match status" value="1"/>
</dbReference>
<reference evidence="3" key="1">
    <citation type="journal article" date="2014" name="Int. J. Syst. Evol. Microbiol.">
        <title>Complete genome sequence of Corynebacterium casei LMG S-19264T (=DSM 44701T), isolated from a smear-ripened cheese.</title>
        <authorList>
            <consortium name="US DOE Joint Genome Institute (JGI-PGF)"/>
            <person name="Walter F."/>
            <person name="Albersmeier A."/>
            <person name="Kalinowski J."/>
            <person name="Ruckert C."/>
        </authorList>
    </citation>
    <scope>NUCLEOTIDE SEQUENCE</scope>
    <source>
        <strain evidence="3">JCM 31311</strain>
    </source>
</reference>
<protein>
    <submittedName>
        <fullName evidence="3">Sarcosine oxidase subunit beta</fullName>
    </submittedName>
</protein>